<comment type="caution">
    <text evidence="1">The sequence shown here is derived from an EMBL/GenBank/DDBJ whole genome shotgun (WGS) entry which is preliminary data.</text>
</comment>
<organism evidence="1 2">
    <name type="scientific">Fusarium ambrosium</name>
    <dbReference type="NCBI Taxonomy" id="131363"/>
    <lineage>
        <taxon>Eukaryota</taxon>
        <taxon>Fungi</taxon>
        <taxon>Dikarya</taxon>
        <taxon>Ascomycota</taxon>
        <taxon>Pezizomycotina</taxon>
        <taxon>Sordariomycetes</taxon>
        <taxon>Hypocreomycetidae</taxon>
        <taxon>Hypocreales</taxon>
        <taxon>Nectriaceae</taxon>
        <taxon>Fusarium</taxon>
        <taxon>Fusarium solani species complex</taxon>
    </lineage>
</organism>
<dbReference type="AlphaFoldDB" id="A0A428TVC9"/>
<dbReference type="GO" id="GO:0016020">
    <property type="term" value="C:membrane"/>
    <property type="evidence" value="ECO:0007669"/>
    <property type="project" value="InterPro"/>
</dbReference>
<evidence type="ECO:0000313" key="1">
    <source>
        <dbReference type="EMBL" id="RSM05993.1"/>
    </source>
</evidence>
<evidence type="ECO:0000313" key="2">
    <source>
        <dbReference type="Proteomes" id="UP000288429"/>
    </source>
</evidence>
<accession>A0A428TVC9</accession>
<keyword evidence="2" id="KW-1185">Reference proteome</keyword>
<name>A0A428TVC9_9HYPO</name>
<gene>
    <name evidence="1" type="ORF">CDV31_009327</name>
</gene>
<sequence length="402" mass="45576">MSPNVDFAPLQAAFSISAFDITQSGDVTVRGREERFSESRLRDSLPPQEPSTTRVLILESPFSPENPGVQENMPNWFDQVKDMKSFRYLNYESLNNLWSGTGSNDLIKAFWVPNALMVEKKTLKSKETLLSNSPHLWMNEIKYGRRKPSNVHLWICTCSVNAEFLDDNRIQITCRFPVIPDQCHSQVLARSEVYVDPTTGTPSPLKRHFLRLLFSQESATKILPLTSETASMAVTLDLLRASVSCWTDFFPSLIDGLCEAETPLESSRSYRSWNIEGMQPVVSNLDLLLRYTHASLILKVQERDDADAAKLKWLELDIDTRLRVLQIHLQHWLSSVDAMTDISSAWNDNRQAQSVNRLALLAAIFLPVSLASSLLSMNVRATDLGPLWYDYFGLAFIIMSLP</sequence>
<dbReference type="Gene3D" id="1.20.58.340">
    <property type="entry name" value="Magnesium transport protein CorA, transmembrane region"/>
    <property type="match status" value="1"/>
</dbReference>
<reference evidence="1 2" key="1">
    <citation type="submission" date="2017-06" db="EMBL/GenBank/DDBJ databases">
        <title>Cmopartive genomic analysis of Ambrosia Fusariam Clade fungi.</title>
        <authorList>
            <person name="Stajich J.E."/>
            <person name="Carrillo J."/>
            <person name="Kijimoto T."/>
            <person name="Eskalen A."/>
            <person name="O'Donnell K."/>
            <person name="Kasson M."/>
        </authorList>
    </citation>
    <scope>NUCLEOTIDE SEQUENCE [LARGE SCALE GENOMIC DNA]</scope>
    <source>
        <strain evidence="1 2">NRRL 20438</strain>
    </source>
</reference>
<protein>
    <submittedName>
        <fullName evidence="1">Uncharacterized protein</fullName>
    </submittedName>
</protein>
<dbReference type="GO" id="GO:0046873">
    <property type="term" value="F:metal ion transmembrane transporter activity"/>
    <property type="evidence" value="ECO:0007669"/>
    <property type="project" value="InterPro"/>
</dbReference>
<proteinExistence type="predicted"/>
<dbReference type="EMBL" id="NIZV01000131">
    <property type="protein sequence ID" value="RSM05993.1"/>
    <property type="molecule type" value="Genomic_DNA"/>
</dbReference>
<dbReference type="Proteomes" id="UP000288429">
    <property type="component" value="Unassembled WGS sequence"/>
</dbReference>
<dbReference type="InterPro" id="IPR002523">
    <property type="entry name" value="MgTranspt_CorA/ZnTranspt_ZntB"/>
</dbReference>
<dbReference type="Pfam" id="PF01544">
    <property type="entry name" value="CorA"/>
    <property type="match status" value="1"/>
</dbReference>